<dbReference type="Proteomes" id="UP001165135">
    <property type="component" value="Unassembled WGS sequence"/>
</dbReference>
<dbReference type="AlphaFoldDB" id="A0A9W6RLH2"/>
<proteinExistence type="predicted"/>
<dbReference type="SUPFAM" id="SSF47598">
    <property type="entry name" value="Ribbon-helix-helix"/>
    <property type="match status" value="1"/>
</dbReference>
<evidence type="ECO:0000313" key="2">
    <source>
        <dbReference type="Proteomes" id="UP001165135"/>
    </source>
</evidence>
<dbReference type="GO" id="GO:0006355">
    <property type="term" value="P:regulation of DNA-templated transcription"/>
    <property type="evidence" value="ECO:0007669"/>
    <property type="project" value="InterPro"/>
</dbReference>
<protein>
    <submittedName>
        <fullName evidence="1">Uncharacterized protein</fullName>
    </submittedName>
</protein>
<evidence type="ECO:0000313" key="1">
    <source>
        <dbReference type="EMBL" id="GLY77699.1"/>
    </source>
</evidence>
<dbReference type="Gene3D" id="1.10.1220.10">
    <property type="entry name" value="Met repressor-like"/>
    <property type="match status" value="1"/>
</dbReference>
<dbReference type="InterPro" id="IPR010985">
    <property type="entry name" value="Ribbon_hlx_hlx"/>
</dbReference>
<organism evidence="1 2">
    <name type="scientific">Actinoallomurus iriomotensis</name>
    <dbReference type="NCBI Taxonomy" id="478107"/>
    <lineage>
        <taxon>Bacteria</taxon>
        <taxon>Bacillati</taxon>
        <taxon>Actinomycetota</taxon>
        <taxon>Actinomycetes</taxon>
        <taxon>Streptosporangiales</taxon>
        <taxon>Thermomonosporaceae</taxon>
        <taxon>Actinoallomurus</taxon>
    </lineage>
</organism>
<accession>A0A9W6RLH2</accession>
<dbReference type="EMBL" id="BSTJ01000008">
    <property type="protein sequence ID" value="GLY77699.1"/>
    <property type="molecule type" value="Genomic_DNA"/>
</dbReference>
<dbReference type="InterPro" id="IPR013321">
    <property type="entry name" value="Arc_rbn_hlx_hlx"/>
</dbReference>
<comment type="caution">
    <text evidence="1">The sequence shown here is derived from an EMBL/GenBank/DDBJ whole genome shotgun (WGS) entry which is preliminary data.</text>
</comment>
<gene>
    <name evidence="1" type="ORF">Airi01_059660</name>
</gene>
<reference evidence="1" key="1">
    <citation type="submission" date="2023-03" db="EMBL/GenBank/DDBJ databases">
        <title>Actinoallomurus iriomotensis NBRC 103681.</title>
        <authorList>
            <person name="Ichikawa N."/>
            <person name="Sato H."/>
            <person name="Tonouchi N."/>
        </authorList>
    </citation>
    <scope>NUCLEOTIDE SEQUENCE</scope>
    <source>
        <strain evidence="1">NBRC 103681</strain>
    </source>
</reference>
<name>A0A9W6RLH2_9ACTN</name>
<sequence length="115" mass="13131">MTVAIEAAPQRLTYFAWPERSYPSRIGAMAMKKLSITLPAELAEMVRRQAEEEGTSVSAVIADVLDHRARQIAGEEAVRWFEEEEGPFTPEELIEAERMWQDAEAHQRKMRRAAT</sequence>
<dbReference type="RefSeq" id="WP_285627636.1">
    <property type="nucleotide sequence ID" value="NZ_BSTJ01000008.1"/>
</dbReference>